<evidence type="ECO:0000313" key="2">
    <source>
        <dbReference type="EMBL" id="KAA0719566.1"/>
    </source>
</evidence>
<comment type="caution">
    <text evidence="2">The sequence shown here is derived from an EMBL/GenBank/DDBJ whole genome shotgun (WGS) entry which is preliminary data.</text>
</comment>
<dbReference type="AlphaFoldDB" id="A0A5A9PF77"/>
<accession>A0A5A9PF77</accession>
<dbReference type="EMBL" id="SOYY01000007">
    <property type="protein sequence ID" value="KAA0719566.1"/>
    <property type="molecule type" value="Genomic_DNA"/>
</dbReference>
<gene>
    <name evidence="2" type="ORF">E1301_Tti023011</name>
</gene>
<sequence>MSGHMKVKRMYMCFTQHRQIHTLSDSVDVSDLRARDRLLHSGTKRLLPGHKHVQTGADPDPGAFERPEVQRRVIMREAARASPDPRPRVSDWLAGGRTLPPGLTAAPVSQVGRMVELARVFDDINPLYRNSMSCS</sequence>
<evidence type="ECO:0000313" key="3">
    <source>
        <dbReference type="Proteomes" id="UP000324632"/>
    </source>
</evidence>
<keyword evidence="3" id="KW-1185">Reference proteome</keyword>
<name>A0A5A9PF77_9TELE</name>
<feature type="compositionally biased region" description="Basic and acidic residues" evidence="1">
    <location>
        <begin position="77"/>
        <end position="89"/>
    </location>
</feature>
<organism evidence="2 3">
    <name type="scientific">Triplophysa tibetana</name>
    <dbReference type="NCBI Taxonomy" id="1572043"/>
    <lineage>
        <taxon>Eukaryota</taxon>
        <taxon>Metazoa</taxon>
        <taxon>Chordata</taxon>
        <taxon>Craniata</taxon>
        <taxon>Vertebrata</taxon>
        <taxon>Euteleostomi</taxon>
        <taxon>Actinopterygii</taxon>
        <taxon>Neopterygii</taxon>
        <taxon>Teleostei</taxon>
        <taxon>Ostariophysi</taxon>
        <taxon>Cypriniformes</taxon>
        <taxon>Nemacheilidae</taxon>
        <taxon>Triplophysa</taxon>
    </lineage>
</organism>
<dbReference type="Proteomes" id="UP000324632">
    <property type="component" value="Chromosome 7"/>
</dbReference>
<reference evidence="2 3" key="1">
    <citation type="journal article" date="2019" name="Mol. Ecol. Resour.">
        <title>Chromosome-level genome assembly of Triplophysa tibetana, a fish adapted to the harsh high-altitude environment of the Tibetan Plateau.</title>
        <authorList>
            <person name="Yang X."/>
            <person name="Liu H."/>
            <person name="Ma Z."/>
            <person name="Zou Y."/>
            <person name="Zou M."/>
            <person name="Mao Y."/>
            <person name="Li X."/>
            <person name="Wang H."/>
            <person name="Chen T."/>
            <person name="Wang W."/>
            <person name="Yang R."/>
        </authorList>
    </citation>
    <scope>NUCLEOTIDE SEQUENCE [LARGE SCALE GENOMIC DNA]</scope>
    <source>
        <strain evidence="2">TTIB1903HZAU</strain>
        <tissue evidence="2">Muscle</tissue>
    </source>
</reference>
<protein>
    <submittedName>
        <fullName evidence="2">Uncharacterized protein</fullName>
    </submittedName>
</protein>
<evidence type="ECO:0000256" key="1">
    <source>
        <dbReference type="SAM" id="MobiDB-lite"/>
    </source>
</evidence>
<feature type="region of interest" description="Disordered" evidence="1">
    <location>
        <begin position="77"/>
        <end position="96"/>
    </location>
</feature>
<feature type="region of interest" description="Disordered" evidence="1">
    <location>
        <begin position="43"/>
        <end position="65"/>
    </location>
</feature>
<proteinExistence type="predicted"/>